<dbReference type="GO" id="GO:0051301">
    <property type="term" value="P:cell division"/>
    <property type="evidence" value="ECO:0007669"/>
    <property type="project" value="UniProtKB-KW"/>
</dbReference>
<dbReference type="GO" id="GO:0005737">
    <property type="term" value="C:cytoplasm"/>
    <property type="evidence" value="ECO:0007669"/>
    <property type="project" value="UniProtKB-SubCell"/>
</dbReference>
<evidence type="ECO:0000256" key="8">
    <source>
        <dbReference type="SAM" id="Coils"/>
    </source>
</evidence>
<dbReference type="Proteomes" id="UP000555407">
    <property type="component" value="Unassembled WGS sequence"/>
</dbReference>
<reference evidence="9 10" key="1">
    <citation type="submission" date="2020-03" db="EMBL/GenBank/DDBJ databases">
        <title>Sequencing the genomes of 1000 actinobacteria strains.</title>
        <authorList>
            <person name="Klenk H.-P."/>
        </authorList>
    </citation>
    <scope>NUCLEOTIDE SEQUENCE [LARGE SCALE GENOMIC DNA]</scope>
    <source>
        <strain evidence="9 10">DSM 45490</strain>
    </source>
</reference>
<keyword evidence="4" id="KW-0132">Cell division</keyword>
<protein>
    <recommendedName>
        <fullName evidence="2">Cell wall synthesis protein Wag31</fullName>
    </recommendedName>
    <alternativeName>
        <fullName evidence="7">Antigen 84</fullName>
    </alternativeName>
</protein>
<feature type="coiled-coil region" evidence="8">
    <location>
        <begin position="47"/>
        <end position="95"/>
    </location>
</feature>
<evidence type="ECO:0000256" key="1">
    <source>
        <dbReference type="ARBA" id="ARBA00004496"/>
    </source>
</evidence>
<keyword evidence="6" id="KW-0131">Cell cycle</keyword>
<dbReference type="AlphaFoldDB" id="A0A7X5VH45"/>
<dbReference type="InterPro" id="IPR019933">
    <property type="entry name" value="DivIVA_domain"/>
</dbReference>
<evidence type="ECO:0000256" key="4">
    <source>
        <dbReference type="ARBA" id="ARBA00022618"/>
    </source>
</evidence>
<keyword evidence="3" id="KW-0963">Cytoplasm</keyword>
<evidence type="ECO:0000256" key="3">
    <source>
        <dbReference type="ARBA" id="ARBA00022490"/>
    </source>
</evidence>
<evidence type="ECO:0000313" key="9">
    <source>
        <dbReference type="EMBL" id="NIK61185.1"/>
    </source>
</evidence>
<name>A0A7X5VH45_9ACTN</name>
<evidence type="ECO:0000256" key="7">
    <source>
        <dbReference type="ARBA" id="ARBA00031737"/>
    </source>
</evidence>
<dbReference type="InterPro" id="IPR007793">
    <property type="entry name" value="DivIVA_fam"/>
</dbReference>
<organism evidence="9 10">
    <name type="scientific">Kribbella shirazensis</name>
    <dbReference type="NCBI Taxonomy" id="1105143"/>
    <lineage>
        <taxon>Bacteria</taxon>
        <taxon>Bacillati</taxon>
        <taxon>Actinomycetota</taxon>
        <taxon>Actinomycetes</taxon>
        <taxon>Propionibacteriales</taxon>
        <taxon>Kribbellaceae</taxon>
        <taxon>Kribbella</taxon>
    </lineage>
</organism>
<sequence>MTNGKHRHGSPQYRTPEAIRGETFRRRFRGLDADEVYGYIDLLADQVHATARDITECRSENERLQAELRRSRTELQRVQAELDEYEQVGERVNEQIVELFSQAQLVAEEMVQDVSRDARERISQARAHERRIVEEAMDTAGQRVRTYAQTAQERMQSIVDSFATEVDRLGSAPQAGVPGAAVPRQNDAWFDDMSDWQVRLRNGSGPESPGAD</sequence>
<evidence type="ECO:0000256" key="5">
    <source>
        <dbReference type="ARBA" id="ARBA00023054"/>
    </source>
</evidence>
<keyword evidence="5 8" id="KW-0175">Coiled coil</keyword>
<dbReference type="RefSeq" id="WP_167215457.1">
    <property type="nucleotide sequence ID" value="NZ_JAASRO010000001.1"/>
</dbReference>
<accession>A0A7X5VH45</accession>
<dbReference type="EMBL" id="JAASRO010000001">
    <property type="protein sequence ID" value="NIK61185.1"/>
    <property type="molecule type" value="Genomic_DNA"/>
</dbReference>
<dbReference type="Pfam" id="PF05103">
    <property type="entry name" value="DivIVA"/>
    <property type="match status" value="1"/>
</dbReference>
<dbReference type="NCBIfam" id="TIGR03544">
    <property type="entry name" value="DivI1A_domain"/>
    <property type="match status" value="1"/>
</dbReference>
<keyword evidence="10" id="KW-1185">Reference proteome</keyword>
<dbReference type="Gene3D" id="6.10.250.660">
    <property type="match status" value="1"/>
</dbReference>
<comment type="caution">
    <text evidence="9">The sequence shown here is derived from an EMBL/GenBank/DDBJ whole genome shotgun (WGS) entry which is preliminary data.</text>
</comment>
<comment type="subcellular location">
    <subcellularLocation>
        <location evidence="1">Cytoplasm</location>
    </subcellularLocation>
</comment>
<gene>
    <name evidence="9" type="ORF">BJY22_006902</name>
</gene>
<evidence type="ECO:0000256" key="6">
    <source>
        <dbReference type="ARBA" id="ARBA00023306"/>
    </source>
</evidence>
<proteinExistence type="predicted"/>
<evidence type="ECO:0000256" key="2">
    <source>
        <dbReference type="ARBA" id="ARBA00018787"/>
    </source>
</evidence>
<evidence type="ECO:0000313" key="10">
    <source>
        <dbReference type="Proteomes" id="UP000555407"/>
    </source>
</evidence>